<sequence>MNGVFLLASLALLVNISFAAIEGCGSTGRACVDGQSSCVDGQCVCNDPNDWGNPAFACYKPDTYVAEIFNDPQLRNFNNESVQFPYPCRYLATHFMSELQDGESNVIGNCEFMVSIGPVLHQLRVELY</sequence>
<feature type="signal peptide" evidence="1">
    <location>
        <begin position="1"/>
        <end position="19"/>
    </location>
</feature>
<evidence type="ECO:0000256" key="1">
    <source>
        <dbReference type="SAM" id="SignalP"/>
    </source>
</evidence>
<accession>A0AAV4EVJ3</accession>
<organism evidence="2 3">
    <name type="scientific">Elysia marginata</name>
    <dbReference type="NCBI Taxonomy" id="1093978"/>
    <lineage>
        <taxon>Eukaryota</taxon>
        <taxon>Metazoa</taxon>
        <taxon>Spiralia</taxon>
        <taxon>Lophotrochozoa</taxon>
        <taxon>Mollusca</taxon>
        <taxon>Gastropoda</taxon>
        <taxon>Heterobranchia</taxon>
        <taxon>Euthyneura</taxon>
        <taxon>Panpulmonata</taxon>
        <taxon>Sacoglossa</taxon>
        <taxon>Placobranchoidea</taxon>
        <taxon>Plakobranchidae</taxon>
        <taxon>Elysia</taxon>
    </lineage>
</organism>
<evidence type="ECO:0000313" key="3">
    <source>
        <dbReference type="Proteomes" id="UP000762676"/>
    </source>
</evidence>
<keyword evidence="1" id="KW-0732">Signal</keyword>
<dbReference type="Proteomes" id="UP000762676">
    <property type="component" value="Unassembled WGS sequence"/>
</dbReference>
<comment type="caution">
    <text evidence="2">The sequence shown here is derived from an EMBL/GenBank/DDBJ whole genome shotgun (WGS) entry which is preliminary data.</text>
</comment>
<dbReference type="EMBL" id="BMAT01007453">
    <property type="protein sequence ID" value="GFR64734.1"/>
    <property type="molecule type" value="Genomic_DNA"/>
</dbReference>
<feature type="chain" id="PRO_5043315720" description="EB domain-containing protein" evidence="1">
    <location>
        <begin position="20"/>
        <end position="128"/>
    </location>
</feature>
<protein>
    <recommendedName>
        <fullName evidence="4">EB domain-containing protein</fullName>
    </recommendedName>
</protein>
<evidence type="ECO:0000313" key="2">
    <source>
        <dbReference type="EMBL" id="GFR64734.1"/>
    </source>
</evidence>
<gene>
    <name evidence="2" type="ORF">ElyMa_003639200</name>
</gene>
<name>A0AAV4EVJ3_9GAST</name>
<keyword evidence="3" id="KW-1185">Reference proteome</keyword>
<dbReference type="AlphaFoldDB" id="A0AAV4EVJ3"/>
<evidence type="ECO:0008006" key="4">
    <source>
        <dbReference type="Google" id="ProtNLM"/>
    </source>
</evidence>
<proteinExistence type="predicted"/>
<reference evidence="2 3" key="1">
    <citation type="journal article" date="2021" name="Elife">
        <title>Chloroplast acquisition without the gene transfer in kleptoplastic sea slugs, Plakobranchus ocellatus.</title>
        <authorList>
            <person name="Maeda T."/>
            <person name="Takahashi S."/>
            <person name="Yoshida T."/>
            <person name="Shimamura S."/>
            <person name="Takaki Y."/>
            <person name="Nagai Y."/>
            <person name="Toyoda A."/>
            <person name="Suzuki Y."/>
            <person name="Arimoto A."/>
            <person name="Ishii H."/>
            <person name="Satoh N."/>
            <person name="Nishiyama T."/>
            <person name="Hasebe M."/>
            <person name="Maruyama T."/>
            <person name="Minagawa J."/>
            <person name="Obokata J."/>
            <person name="Shigenobu S."/>
        </authorList>
    </citation>
    <scope>NUCLEOTIDE SEQUENCE [LARGE SCALE GENOMIC DNA]</scope>
</reference>